<dbReference type="PROSITE" id="PS50089">
    <property type="entry name" value="ZF_RING_2"/>
    <property type="match status" value="1"/>
</dbReference>
<dbReference type="GO" id="GO:0008270">
    <property type="term" value="F:zinc ion binding"/>
    <property type="evidence" value="ECO:0007669"/>
    <property type="project" value="UniProtKB-KW"/>
</dbReference>
<dbReference type="Ensembl" id="ENSBOBT00000004571.1">
    <property type="protein sequence ID" value="ENSBOBP00000004460.1"/>
    <property type="gene ID" value="ENSBOBG00000003041.1"/>
</dbReference>
<dbReference type="InterPro" id="IPR017907">
    <property type="entry name" value="Znf_RING_CS"/>
</dbReference>
<evidence type="ECO:0000256" key="2">
    <source>
        <dbReference type="ARBA" id="ARBA00022771"/>
    </source>
</evidence>
<dbReference type="Gene3D" id="3.30.40.10">
    <property type="entry name" value="Zinc/RING finger domain, C3HC4 (zinc finger)"/>
    <property type="match status" value="1"/>
</dbReference>
<feature type="domain" description="RING-type" evidence="5">
    <location>
        <begin position="27"/>
        <end position="54"/>
    </location>
</feature>
<dbReference type="AlphaFoldDB" id="A0A8C0EG50"/>
<keyword evidence="7" id="KW-1185">Reference proteome</keyword>
<sequence>MNRKQIEYSSLPSFEFYTEEVDDDLICHICLQPLLQPLDTLCGHTFCTACLTNFLVEKDFL</sequence>
<evidence type="ECO:0000256" key="3">
    <source>
        <dbReference type="ARBA" id="ARBA00022833"/>
    </source>
</evidence>
<dbReference type="PROSITE" id="PS00518">
    <property type="entry name" value="ZF_RING_1"/>
    <property type="match status" value="1"/>
</dbReference>
<proteinExistence type="predicted"/>
<protein>
    <recommendedName>
        <fullName evidence="5">RING-type domain-containing protein</fullName>
    </recommendedName>
</protein>
<dbReference type="InterPro" id="IPR027370">
    <property type="entry name" value="Znf-RING_euk"/>
</dbReference>
<dbReference type="InterPro" id="IPR013083">
    <property type="entry name" value="Znf_RING/FYVE/PHD"/>
</dbReference>
<evidence type="ECO:0000259" key="5">
    <source>
        <dbReference type="PROSITE" id="PS50089"/>
    </source>
</evidence>
<dbReference type="Proteomes" id="UP000694567">
    <property type="component" value="Unplaced"/>
</dbReference>
<keyword evidence="3" id="KW-0862">Zinc</keyword>
<reference evidence="6" key="1">
    <citation type="submission" date="2025-08" db="UniProtKB">
        <authorList>
            <consortium name="Ensembl"/>
        </authorList>
    </citation>
    <scope>IDENTIFICATION</scope>
</reference>
<reference evidence="6" key="2">
    <citation type="submission" date="2025-09" db="UniProtKB">
        <authorList>
            <consortium name="Ensembl"/>
        </authorList>
    </citation>
    <scope>IDENTIFICATION</scope>
</reference>
<keyword evidence="1" id="KW-0479">Metal-binding</keyword>
<name>A0A8C0EG50_BUBBB</name>
<evidence type="ECO:0000313" key="6">
    <source>
        <dbReference type="Ensembl" id="ENSBOBP00000004460.1"/>
    </source>
</evidence>
<evidence type="ECO:0000256" key="1">
    <source>
        <dbReference type="ARBA" id="ARBA00022723"/>
    </source>
</evidence>
<keyword evidence="2 4" id="KW-0863">Zinc-finger</keyword>
<dbReference type="SUPFAM" id="SSF57850">
    <property type="entry name" value="RING/U-box"/>
    <property type="match status" value="1"/>
</dbReference>
<organism evidence="6 7">
    <name type="scientific">Bubo bubo</name>
    <name type="common">Eurasian eagle-owl</name>
    <name type="synonym">Strix bubo</name>
    <dbReference type="NCBI Taxonomy" id="30461"/>
    <lineage>
        <taxon>Eukaryota</taxon>
        <taxon>Metazoa</taxon>
        <taxon>Chordata</taxon>
        <taxon>Craniata</taxon>
        <taxon>Vertebrata</taxon>
        <taxon>Euteleostomi</taxon>
        <taxon>Archelosauria</taxon>
        <taxon>Archosauria</taxon>
        <taxon>Dinosauria</taxon>
        <taxon>Saurischia</taxon>
        <taxon>Theropoda</taxon>
        <taxon>Coelurosauria</taxon>
        <taxon>Aves</taxon>
        <taxon>Neognathae</taxon>
        <taxon>Neoaves</taxon>
        <taxon>Telluraves</taxon>
        <taxon>Strigiformes</taxon>
        <taxon>Strigidae</taxon>
        <taxon>Bubo</taxon>
    </lineage>
</organism>
<dbReference type="Pfam" id="PF13445">
    <property type="entry name" value="zf-RING_UBOX"/>
    <property type="match status" value="1"/>
</dbReference>
<accession>A0A8C0EG50</accession>
<evidence type="ECO:0000256" key="4">
    <source>
        <dbReference type="PROSITE-ProRule" id="PRU00175"/>
    </source>
</evidence>
<dbReference type="InterPro" id="IPR001841">
    <property type="entry name" value="Znf_RING"/>
</dbReference>
<evidence type="ECO:0000313" key="7">
    <source>
        <dbReference type="Proteomes" id="UP000694567"/>
    </source>
</evidence>